<evidence type="ECO:0000256" key="4">
    <source>
        <dbReference type="ARBA" id="ARBA00022989"/>
    </source>
</evidence>
<organism evidence="12 13">
    <name type="scientific">Caenorhabditis auriculariae</name>
    <dbReference type="NCBI Taxonomy" id="2777116"/>
    <lineage>
        <taxon>Eukaryota</taxon>
        <taxon>Metazoa</taxon>
        <taxon>Ecdysozoa</taxon>
        <taxon>Nematoda</taxon>
        <taxon>Chromadorea</taxon>
        <taxon>Rhabditida</taxon>
        <taxon>Rhabditina</taxon>
        <taxon>Rhabditomorpha</taxon>
        <taxon>Rhabditoidea</taxon>
        <taxon>Rhabditidae</taxon>
        <taxon>Peloderinae</taxon>
        <taxon>Caenorhabditis</taxon>
    </lineage>
</organism>
<keyword evidence="13" id="KW-1185">Reference proteome</keyword>
<dbReference type="InterPro" id="IPR031437">
    <property type="entry name" value="Ig_TMEM132_4th"/>
</dbReference>
<feature type="compositionally biased region" description="Polar residues" evidence="6">
    <location>
        <begin position="814"/>
        <end position="827"/>
    </location>
</feature>
<feature type="domain" description="Transmembrane protein family 132 fourth" evidence="9">
    <location>
        <begin position="340"/>
        <end position="435"/>
    </location>
</feature>
<evidence type="ECO:0000256" key="2">
    <source>
        <dbReference type="ARBA" id="ARBA00006166"/>
    </source>
</evidence>
<evidence type="ECO:0000256" key="7">
    <source>
        <dbReference type="SAM" id="Phobius"/>
    </source>
</evidence>
<feature type="domain" description="Transmembrane protein TMEM132 fifth" evidence="10">
    <location>
        <begin position="440"/>
        <end position="572"/>
    </location>
</feature>
<dbReference type="AlphaFoldDB" id="A0A8S1GZ97"/>
<feature type="chain" id="PRO_5035917877" description="Transmembrane protein family 132 middle domain-containing protein" evidence="8">
    <location>
        <begin position="16"/>
        <end position="907"/>
    </location>
</feature>
<name>A0A8S1GZ97_9PELO</name>
<dbReference type="OrthoDB" id="10026202at2759"/>
<comment type="subcellular location">
    <subcellularLocation>
        <location evidence="1">Membrane</location>
        <topology evidence="1">Single-pass type I membrane protein</topology>
    </subcellularLocation>
</comment>
<keyword evidence="3 7" id="KW-0812">Transmembrane</keyword>
<evidence type="ECO:0008006" key="14">
    <source>
        <dbReference type="Google" id="ProtNLM"/>
    </source>
</evidence>
<evidence type="ECO:0000256" key="8">
    <source>
        <dbReference type="SAM" id="SignalP"/>
    </source>
</evidence>
<feature type="region of interest" description="Disordered" evidence="6">
    <location>
        <begin position="802"/>
        <end position="827"/>
    </location>
</feature>
<dbReference type="PANTHER" id="PTHR13388:SF11">
    <property type="entry name" value="DETONATOR, ISOFORM E"/>
    <property type="match status" value="1"/>
</dbReference>
<gene>
    <name evidence="12" type="ORF">CAUJ_LOCUS4550</name>
</gene>
<dbReference type="InterPro" id="IPR055424">
    <property type="entry name" value="Ig_TMEM132_6th"/>
</dbReference>
<dbReference type="GO" id="GO:0016020">
    <property type="term" value="C:membrane"/>
    <property type="evidence" value="ECO:0007669"/>
    <property type="project" value="UniProtKB-SubCell"/>
</dbReference>
<evidence type="ECO:0000256" key="3">
    <source>
        <dbReference type="ARBA" id="ARBA00022692"/>
    </source>
</evidence>
<evidence type="ECO:0000259" key="9">
    <source>
        <dbReference type="Pfam" id="PF16070"/>
    </source>
</evidence>
<keyword evidence="5 7" id="KW-0472">Membrane</keyword>
<dbReference type="PANTHER" id="PTHR13388">
    <property type="entry name" value="DETONATOR, ISOFORM E"/>
    <property type="match status" value="1"/>
</dbReference>
<dbReference type="EMBL" id="CAJGYM010000008">
    <property type="protein sequence ID" value="CAD6188631.1"/>
    <property type="molecule type" value="Genomic_DNA"/>
</dbReference>
<dbReference type="InterPro" id="IPR055423">
    <property type="entry name" value="Ig_TMEM132_5th"/>
</dbReference>
<feature type="transmembrane region" description="Helical" evidence="7">
    <location>
        <begin position="730"/>
        <end position="748"/>
    </location>
</feature>
<evidence type="ECO:0000313" key="12">
    <source>
        <dbReference type="EMBL" id="CAD6188631.1"/>
    </source>
</evidence>
<dbReference type="Pfam" id="PF23486">
    <property type="entry name" value="Ig_TMEM132_5th"/>
    <property type="match status" value="1"/>
</dbReference>
<comment type="similarity">
    <text evidence="2">Belongs to the TMEM132 family.</text>
</comment>
<feature type="domain" description="Transmembrane protein TMEM132 sixth" evidence="11">
    <location>
        <begin position="574"/>
        <end position="687"/>
    </location>
</feature>
<dbReference type="InterPro" id="IPR026307">
    <property type="entry name" value="TMEM132"/>
</dbReference>
<dbReference type="Pfam" id="PF23487">
    <property type="entry name" value="Ig_TMEM132_6th"/>
    <property type="match status" value="1"/>
</dbReference>
<evidence type="ECO:0000256" key="1">
    <source>
        <dbReference type="ARBA" id="ARBA00004479"/>
    </source>
</evidence>
<comment type="caution">
    <text evidence="12">The sequence shown here is derived from an EMBL/GenBank/DDBJ whole genome shotgun (WGS) entry which is preliminary data.</text>
</comment>
<dbReference type="Pfam" id="PF16070">
    <property type="entry name" value="Ig_TMEM132_4th"/>
    <property type="match status" value="1"/>
</dbReference>
<keyword evidence="4 7" id="KW-1133">Transmembrane helix</keyword>
<accession>A0A8S1GZ97</accession>
<protein>
    <recommendedName>
        <fullName evidence="14">Transmembrane protein family 132 middle domain-containing protein</fullName>
    </recommendedName>
</protein>
<reference evidence="12" key="1">
    <citation type="submission" date="2020-10" db="EMBL/GenBank/DDBJ databases">
        <authorList>
            <person name="Kikuchi T."/>
        </authorList>
    </citation>
    <scope>NUCLEOTIDE SEQUENCE</scope>
    <source>
        <strain evidence="12">NKZ352</strain>
    </source>
</reference>
<sequence>MIPLLPLLGLTSLSAFHVGISPPSDGFLLVHPHQKTNFSTIFVPDDCPISREMRVSVRAGDREHSSRVIPKLPVRCSVRVFLAKRDVDVERPHVDVVAALDGSFAKHTPPSLCVHAKLSASAATSEESSRCELKSDGNESCVMRIRVPFAWFTYENNTVVASYSIGETCEDALDFSGQVPVVLNPLIRQPQSRPLATQPLFNVTLVTSSNLTFTDNSLHSLFVNFSIVETPQPVEIRLWIDSRLSVHNVFPASSDWSIRVTSALRPLFYTSFLCTPLTNATKWEGRVISLLLQMKPTQVIHDDVVLHWHVRMSPTASEKDNEDHKVATKFAVVPDETWTIALVPKRNQIVNTAVISGEQVSVNMRVFAVSFGGGVRDITAESHCISSQSNLLKTSPTCTTVYVDGSEVSGGTSVAIYVHYYRWTSAFSFRVWFPRIPITIWMSDAVIHGVKQWRTATWKELRTSKLRRTAKQFSCGQRFQQKKLKVLASMWVVDERNGEQHYLSTHRHMLLDVTAISINSLHIANKSVATLRFVDGKVLLSGESFGNSKVVLRRASNAKELASEDFVVVAEEASIVGFSTHAVCDIDVDVAAVPFTASFYNVSVLIDRNLTRLYQHCSLQSTLSYSDGSIERLDDVPNDSVIVQAVSNDRALAVANANGKGVELIAIEGRSAECSVEISLSGAEECAQSFPTPFAHSVSLVTMNIASSIPIRTETSTVSLTNPDFSSNKFMLFVLIGFLVIFVFYRLLRKYSAFKGYEQLVAPLISRLSSTSSSAGRDEDTNEWVWLSSSAEPTRSTLGSAYSYDEYSQENKRTPTSGSPSYDDNTKTSVSYRGSEISVFISPTPVVSVNNAPESTGGRFRFARHALVDSTSDHNLARVVSRDDSWNDHHTWTWRKRQDGVQRESVA</sequence>
<dbReference type="Proteomes" id="UP000835052">
    <property type="component" value="Unassembled WGS sequence"/>
</dbReference>
<evidence type="ECO:0000313" key="13">
    <source>
        <dbReference type="Proteomes" id="UP000835052"/>
    </source>
</evidence>
<feature type="signal peptide" evidence="8">
    <location>
        <begin position="1"/>
        <end position="15"/>
    </location>
</feature>
<evidence type="ECO:0000259" key="10">
    <source>
        <dbReference type="Pfam" id="PF23486"/>
    </source>
</evidence>
<keyword evidence="8" id="KW-0732">Signal</keyword>
<proteinExistence type="inferred from homology"/>
<evidence type="ECO:0000259" key="11">
    <source>
        <dbReference type="Pfam" id="PF23487"/>
    </source>
</evidence>
<evidence type="ECO:0000256" key="5">
    <source>
        <dbReference type="ARBA" id="ARBA00023136"/>
    </source>
</evidence>
<evidence type="ECO:0000256" key="6">
    <source>
        <dbReference type="SAM" id="MobiDB-lite"/>
    </source>
</evidence>